<protein>
    <submittedName>
        <fullName evidence="2">Uncharacterized protein</fullName>
    </submittedName>
</protein>
<proteinExistence type="predicted"/>
<sequence>MLAGTGTKNAVGSGTITGTVTLTGTGRKNAYGTATITGVVELSGTGDKQSGIGSIPRPRIRWQFVVGPAGGGHELALTEARGRRFTARLTDPSEVSYSIDGRHPQAAAIDELTTDTHVLWTPDAGQTRIVMRGRNGNTGDTLDSTSHQMDVAALDYRAVLNRRRLYSTNPLTYTATDQAEIVWGLISATQGNTAGGLGLSKGWTGTTPTGVLRDRTYEAGDSVGERIQELSEVIGGFDWDVEADSASALQVNVYYPQRGVNRGVVLEYGGLIAGARREVNVGDYANAIRMTGEETLVAQELEATDLADRPEGRWDAVFGDAGLTTQPALNDRALWQIAESQVVQPTYTLTLVQDAWDGPDHIWLGDWVQVVIISPPRLQVNDLLRVYEMQFSIGENGEEALELTVGGPKPDPRRRAAQVNRRLKNLERR</sequence>
<evidence type="ECO:0000313" key="2">
    <source>
        <dbReference type="EMBL" id="MBG6089891.1"/>
    </source>
</evidence>
<evidence type="ECO:0000256" key="1">
    <source>
        <dbReference type="SAM" id="MobiDB-lite"/>
    </source>
</evidence>
<dbReference type="RefSeq" id="WP_197012432.1">
    <property type="nucleotide sequence ID" value="NZ_BAABES010000010.1"/>
</dbReference>
<dbReference type="AlphaFoldDB" id="A0A931DLR0"/>
<name>A0A931DLR0_9ACTN</name>
<feature type="region of interest" description="Disordered" evidence="1">
    <location>
        <begin position="406"/>
        <end position="429"/>
    </location>
</feature>
<comment type="caution">
    <text evidence="2">The sequence shown here is derived from an EMBL/GenBank/DDBJ whole genome shotgun (WGS) entry which is preliminary data.</text>
</comment>
<organism evidence="2 3">
    <name type="scientific">Actinomadura viridis</name>
    <dbReference type="NCBI Taxonomy" id="58110"/>
    <lineage>
        <taxon>Bacteria</taxon>
        <taxon>Bacillati</taxon>
        <taxon>Actinomycetota</taxon>
        <taxon>Actinomycetes</taxon>
        <taxon>Streptosporangiales</taxon>
        <taxon>Thermomonosporaceae</taxon>
        <taxon>Actinomadura</taxon>
    </lineage>
</organism>
<accession>A0A931DLR0</accession>
<evidence type="ECO:0000313" key="3">
    <source>
        <dbReference type="Proteomes" id="UP000614047"/>
    </source>
</evidence>
<reference evidence="2" key="1">
    <citation type="submission" date="2020-11" db="EMBL/GenBank/DDBJ databases">
        <title>Sequencing the genomes of 1000 actinobacteria strains.</title>
        <authorList>
            <person name="Klenk H.-P."/>
        </authorList>
    </citation>
    <scope>NUCLEOTIDE SEQUENCE</scope>
    <source>
        <strain evidence="2">DSM 43175</strain>
    </source>
</reference>
<dbReference type="Proteomes" id="UP000614047">
    <property type="component" value="Unassembled WGS sequence"/>
</dbReference>
<keyword evidence="3" id="KW-1185">Reference proteome</keyword>
<dbReference type="EMBL" id="JADOUA010000001">
    <property type="protein sequence ID" value="MBG6089891.1"/>
    <property type="molecule type" value="Genomic_DNA"/>
</dbReference>
<gene>
    <name evidence="2" type="ORF">IW256_004004</name>
</gene>